<sequence length="82" mass="9130">MTGHFEFQPLAPDGRPTGLCVSCDTVKGVILQCPSVCDPRNIEHLCEMARAAPDHPVDLSARTGPKWDRQRSWSARLHYRSG</sequence>
<evidence type="ECO:0000313" key="1">
    <source>
        <dbReference type="EMBL" id="KKK64765.1"/>
    </source>
</evidence>
<dbReference type="EMBL" id="LAZR01060874">
    <property type="protein sequence ID" value="KKK64765.1"/>
    <property type="molecule type" value="Genomic_DNA"/>
</dbReference>
<protein>
    <submittedName>
        <fullName evidence="1">Uncharacterized protein</fullName>
    </submittedName>
</protein>
<name>A0A0F8XU52_9ZZZZ</name>
<gene>
    <name evidence="1" type="ORF">LCGC14_2980890</name>
</gene>
<organism evidence="1">
    <name type="scientific">marine sediment metagenome</name>
    <dbReference type="NCBI Taxonomy" id="412755"/>
    <lineage>
        <taxon>unclassified sequences</taxon>
        <taxon>metagenomes</taxon>
        <taxon>ecological metagenomes</taxon>
    </lineage>
</organism>
<comment type="caution">
    <text evidence="1">The sequence shown here is derived from an EMBL/GenBank/DDBJ whole genome shotgun (WGS) entry which is preliminary data.</text>
</comment>
<proteinExistence type="predicted"/>
<reference evidence="1" key="1">
    <citation type="journal article" date="2015" name="Nature">
        <title>Complex archaea that bridge the gap between prokaryotes and eukaryotes.</title>
        <authorList>
            <person name="Spang A."/>
            <person name="Saw J.H."/>
            <person name="Jorgensen S.L."/>
            <person name="Zaremba-Niedzwiedzka K."/>
            <person name="Martijn J."/>
            <person name="Lind A.E."/>
            <person name="van Eijk R."/>
            <person name="Schleper C."/>
            <person name="Guy L."/>
            <person name="Ettema T.J."/>
        </authorList>
    </citation>
    <scope>NUCLEOTIDE SEQUENCE</scope>
</reference>
<accession>A0A0F8XU52</accession>
<dbReference type="AlphaFoldDB" id="A0A0F8XU52"/>